<name>A0A919YMQ0_9BACL</name>
<feature type="compositionally biased region" description="Low complexity" evidence="1">
    <location>
        <begin position="101"/>
        <end position="138"/>
    </location>
</feature>
<dbReference type="Proteomes" id="UP000683139">
    <property type="component" value="Unassembled WGS sequence"/>
</dbReference>
<evidence type="ECO:0000313" key="3">
    <source>
        <dbReference type="Proteomes" id="UP000683139"/>
    </source>
</evidence>
<organism evidence="2 3">
    <name type="scientific">Paenibacillus montaniterrae</name>
    <dbReference type="NCBI Taxonomy" id="429341"/>
    <lineage>
        <taxon>Bacteria</taxon>
        <taxon>Bacillati</taxon>
        <taxon>Bacillota</taxon>
        <taxon>Bacilli</taxon>
        <taxon>Bacillales</taxon>
        <taxon>Paenibacillaceae</taxon>
        <taxon>Paenibacillus</taxon>
    </lineage>
</organism>
<evidence type="ECO:0008006" key="4">
    <source>
        <dbReference type="Google" id="ProtNLM"/>
    </source>
</evidence>
<dbReference type="AlphaFoldDB" id="A0A919YMQ0"/>
<feature type="compositionally biased region" description="Low complexity" evidence="1">
    <location>
        <begin position="49"/>
        <end position="65"/>
    </location>
</feature>
<evidence type="ECO:0000256" key="1">
    <source>
        <dbReference type="SAM" id="MobiDB-lite"/>
    </source>
</evidence>
<dbReference type="GO" id="GO:0005615">
    <property type="term" value="C:extracellular space"/>
    <property type="evidence" value="ECO:0007669"/>
    <property type="project" value="TreeGrafter"/>
</dbReference>
<feature type="compositionally biased region" description="Low complexity" evidence="1">
    <location>
        <begin position="75"/>
        <end position="91"/>
    </location>
</feature>
<evidence type="ECO:0000313" key="2">
    <source>
        <dbReference type="EMBL" id="GIP17297.1"/>
    </source>
</evidence>
<dbReference type="PANTHER" id="PTHR24023:SF1095">
    <property type="entry name" value="EGF-LIKE DOMAIN-CONTAINING PROTEIN"/>
    <property type="match status" value="1"/>
</dbReference>
<dbReference type="GO" id="GO:0030020">
    <property type="term" value="F:extracellular matrix structural constituent conferring tensile strength"/>
    <property type="evidence" value="ECO:0007669"/>
    <property type="project" value="TreeGrafter"/>
</dbReference>
<dbReference type="InterPro" id="IPR050149">
    <property type="entry name" value="Collagen_superfamily"/>
</dbReference>
<comment type="caution">
    <text evidence="2">The sequence shown here is derived from an EMBL/GenBank/DDBJ whole genome shotgun (WGS) entry which is preliminary data.</text>
</comment>
<reference evidence="2" key="1">
    <citation type="submission" date="2021-03" db="EMBL/GenBank/DDBJ databases">
        <title>Antimicrobial resistance genes in bacteria isolated from Japanese honey, and their potential for conferring macrolide and lincosamide resistance in the American foulbrood pathogen Paenibacillus larvae.</title>
        <authorList>
            <person name="Okamoto M."/>
            <person name="Kumagai M."/>
            <person name="Kanamori H."/>
            <person name="Takamatsu D."/>
        </authorList>
    </citation>
    <scope>NUCLEOTIDE SEQUENCE</scope>
    <source>
        <strain evidence="2">J40TS1</strain>
    </source>
</reference>
<sequence length="361" mass="34240">MGDIGPTGPTGPAGPIGPTGATGAGATGATGAPGSTGPTGATGAGATGATGPTGATGATGATGPTGATGAGVPGATGPTGATGATGATGPTGATGAGVPGATGPTGATGAAGATGPTGATGVPGEAGPAGATGATGPAGEPGPTGGFDIGEPLFNVTSPGGTSAIPFGGTLNLEPGGNIFINVQEEPDRTTVFFDVRPMITDPNGFSAITTATGISATTQIGGWSTNPPYYNFFGLFDSGSGTYSVPMPGVYSVYATISYNLTTPPTSSIGSDILPYFSVRDLASGTDLISGVLPIIDLNFTDFTGRALLGAGTVTLAGDLQFNGGEQLGLFYVDNGLTLTLNIGIVPPGIIWSIHQSVIL</sequence>
<dbReference type="GO" id="GO:0030198">
    <property type="term" value="P:extracellular matrix organization"/>
    <property type="evidence" value="ECO:0007669"/>
    <property type="project" value="TreeGrafter"/>
</dbReference>
<accession>A0A919YMQ0</accession>
<protein>
    <recommendedName>
        <fullName evidence="4">Collagen-like protein</fullName>
    </recommendedName>
</protein>
<gene>
    <name evidence="2" type="ORF">J40TS1_29390</name>
</gene>
<feature type="region of interest" description="Disordered" evidence="1">
    <location>
        <begin position="1"/>
        <end position="161"/>
    </location>
</feature>
<dbReference type="Pfam" id="PF01391">
    <property type="entry name" value="Collagen"/>
    <property type="match status" value="1"/>
</dbReference>
<feature type="compositionally biased region" description="Low complexity" evidence="1">
    <location>
        <begin position="29"/>
        <end position="39"/>
    </location>
</feature>
<dbReference type="EMBL" id="BOSE01000005">
    <property type="protein sequence ID" value="GIP17297.1"/>
    <property type="molecule type" value="Genomic_DNA"/>
</dbReference>
<proteinExistence type="predicted"/>
<dbReference type="InterPro" id="IPR008160">
    <property type="entry name" value="Collagen"/>
</dbReference>
<dbReference type="PANTHER" id="PTHR24023">
    <property type="entry name" value="COLLAGEN ALPHA"/>
    <property type="match status" value="1"/>
</dbReference>
<keyword evidence="3" id="KW-1185">Reference proteome</keyword>
<dbReference type="GO" id="GO:0031012">
    <property type="term" value="C:extracellular matrix"/>
    <property type="evidence" value="ECO:0007669"/>
    <property type="project" value="TreeGrafter"/>
</dbReference>